<dbReference type="PANTHER" id="PTHR42754:SF1">
    <property type="entry name" value="LIPOPROTEIN"/>
    <property type="match status" value="1"/>
</dbReference>
<feature type="compositionally biased region" description="Low complexity" evidence="1">
    <location>
        <begin position="39"/>
        <end position="57"/>
    </location>
</feature>
<dbReference type="InterPro" id="IPR011047">
    <property type="entry name" value="Quinoprotein_ADH-like_sf"/>
</dbReference>
<dbReference type="PANTHER" id="PTHR42754">
    <property type="entry name" value="ENDOGLUCANASE"/>
    <property type="match status" value="1"/>
</dbReference>
<feature type="non-terminal residue" evidence="2">
    <location>
        <position position="437"/>
    </location>
</feature>
<evidence type="ECO:0000313" key="2">
    <source>
        <dbReference type="EMBL" id="SVB82154.1"/>
    </source>
</evidence>
<feature type="region of interest" description="Disordered" evidence="1">
    <location>
        <begin position="39"/>
        <end position="58"/>
    </location>
</feature>
<accession>A0A382H4E8</accession>
<dbReference type="SUPFAM" id="SSF50998">
    <property type="entry name" value="Quinoprotein alcohol dehydrogenase-like"/>
    <property type="match status" value="1"/>
</dbReference>
<protein>
    <recommendedName>
        <fullName evidence="3">Bulb-type lectin domain-containing protein</fullName>
    </recommendedName>
</protein>
<organism evidence="2">
    <name type="scientific">marine metagenome</name>
    <dbReference type="NCBI Taxonomy" id="408172"/>
    <lineage>
        <taxon>unclassified sequences</taxon>
        <taxon>metagenomes</taxon>
        <taxon>ecological metagenomes</taxon>
    </lineage>
</organism>
<proteinExistence type="predicted"/>
<gene>
    <name evidence="2" type="ORF">METZ01_LOCUS235008</name>
</gene>
<name>A0A382H4E8_9ZZZZ</name>
<dbReference type="EMBL" id="UINC01059115">
    <property type="protein sequence ID" value="SVB82154.1"/>
    <property type="molecule type" value="Genomic_DNA"/>
</dbReference>
<dbReference type="AlphaFoldDB" id="A0A382H4E8"/>
<evidence type="ECO:0000256" key="1">
    <source>
        <dbReference type="SAM" id="MobiDB-lite"/>
    </source>
</evidence>
<sequence length="437" mass="48728">MYVYISYFPYLIFMKKKFLNFLILLISFLFLHSSCAKKSSTTSDNTSNSDNQTTSSDEAPNQVVFTKSIMDPDATQSKDYEEWASEVIQTSDGGYVVVGRSISWAWPTPNNVDDILIVKLDGSGNIIWNNKIHLRNYDRATSVVEDNDGNYVLTGFTSNDDSDKSDVFFAKVNIQGNVLLKTAIKITNKYDGGYSISKTADGGYIIGGEAGHSHNEDFMMLKVDQNGEKQWSKKFSDQEDNSAFDTLEASDGNFYLVGSKRIIYKYEDIRIIKTNSNGIKIWDKNYGGNYDDIGEGIIETENNTFVVAASTFSYGKAGDAMLMKINSDGDVIWQKNYGGDKKDQLRDLDGNTVSGRHLSKTPDGGFLVSGYTNSFSEFTDMWVFKTNKSGLLLWNYNYQNEKEDYAFSAKQAVDGSVIIAGATTPSSYGTENILIVK</sequence>
<reference evidence="2" key="1">
    <citation type="submission" date="2018-05" db="EMBL/GenBank/DDBJ databases">
        <authorList>
            <person name="Lanie J.A."/>
            <person name="Ng W.-L."/>
            <person name="Kazmierczak K.M."/>
            <person name="Andrzejewski T.M."/>
            <person name="Davidsen T.M."/>
            <person name="Wayne K.J."/>
            <person name="Tettelin H."/>
            <person name="Glass J.I."/>
            <person name="Rusch D."/>
            <person name="Podicherti R."/>
            <person name="Tsui H.-C.T."/>
            <person name="Winkler M.E."/>
        </authorList>
    </citation>
    <scope>NUCLEOTIDE SEQUENCE</scope>
</reference>
<evidence type="ECO:0008006" key="3">
    <source>
        <dbReference type="Google" id="ProtNLM"/>
    </source>
</evidence>